<evidence type="ECO:0000256" key="1">
    <source>
        <dbReference type="ARBA" id="ARBA00004651"/>
    </source>
</evidence>
<feature type="transmembrane region" description="Helical" evidence="7">
    <location>
        <begin position="39"/>
        <end position="60"/>
    </location>
</feature>
<evidence type="ECO:0000256" key="2">
    <source>
        <dbReference type="ARBA" id="ARBA00022448"/>
    </source>
</evidence>
<dbReference type="PANTHER" id="PTHR30193">
    <property type="entry name" value="ABC TRANSPORTER PERMEASE PROTEIN"/>
    <property type="match status" value="1"/>
</dbReference>
<dbReference type="AlphaFoldDB" id="A0A0J9C7G8"/>
<dbReference type="GO" id="GO:0005886">
    <property type="term" value="C:plasma membrane"/>
    <property type="evidence" value="ECO:0007669"/>
    <property type="project" value="UniProtKB-SubCell"/>
</dbReference>
<evidence type="ECO:0000313" key="10">
    <source>
        <dbReference type="Proteomes" id="UP000037392"/>
    </source>
</evidence>
<evidence type="ECO:0000256" key="3">
    <source>
        <dbReference type="ARBA" id="ARBA00022475"/>
    </source>
</evidence>
<sequence>MCTVRHSLTFRGVFEDPFPSRLCIRRRYSLKQKKIDIKAYLFLLPAFVIFSSVVIVPTLYSFYLSFFSWNGIGEKKFVAFKNYVNLFTLDPVFITALKNNFIWILLTVLFTVTMSLLLAVVLNRSFKGRVVYRAIFYVPYMLSWVVVGVIWKWMYNPNMGFINEFLKVIGLGNLKVAWLSEPKIALYCVYFAALWQGIGQPMILFLSGLQTIPGDVLEAATIDGAGKVKAFIHITVPMLKETFVVVFATLIIAAMKVYDIIKVMTGGGPGNATETLATYMYSQTFMYNNFGKGSAIASAMFLMMIFIIVPYVIYTAKED</sequence>
<keyword evidence="4 7" id="KW-0812">Transmembrane</keyword>
<evidence type="ECO:0000256" key="4">
    <source>
        <dbReference type="ARBA" id="ARBA00022692"/>
    </source>
</evidence>
<feature type="transmembrane region" description="Helical" evidence="7">
    <location>
        <begin position="295"/>
        <end position="314"/>
    </location>
</feature>
<keyword evidence="6 7" id="KW-0472">Membrane</keyword>
<keyword evidence="3" id="KW-1003">Cell membrane</keyword>
<accession>A0A0J9C7G8</accession>
<dbReference type="PANTHER" id="PTHR30193:SF37">
    <property type="entry name" value="INNER MEMBRANE ABC TRANSPORTER PERMEASE PROTEIN YCJO"/>
    <property type="match status" value="1"/>
</dbReference>
<dbReference type="SUPFAM" id="SSF161098">
    <property type="entry name" value="MetI-like"/>
    <property type="match status" value="1"/>
</dbReference>
<evidence type="ECO:0000313" key="9">
    <source>
        <dbReference type="EMBL" id="KMW20341.1"/>
    </source>
</evidence>
<name>A0A0J9C7G8_9FIRM</name>
<comment type="similarity">
    <text evidence="7">Belongs to the binding-protein-dependent transport system permease family.</text>
</comment>
<dbReference type="CDD" id="cd06261">
    <property type="entry name" value="TM_PBP2"/>
    <property type="match status" value="1"/>
</dbReference>
<protein>
    <recommendedName>
        <fullName evidence="8">ABC transmembrane type-1 domain-containing protein</fullName>
    </recommendedName>
</protein>
<dbReference type="GO" id="GO:0055085">
    <property type="term" value="P:transmembrane transport"/>
    <property type="evidence" value="ECO:0007669"/>
    <property type="project" value="InterPro"/>
</dbReference>
<dbReference type="Gene3D" id="1.10.3720.10">
    <property type="entry name" value="MetI-like"/>
    <property type="match status" value="1"/>
</dbReference>
<evidence type="ECO:0000256" key="7">
    <source>
        <dbReference type="RuleBase" id="RU363032"/>
    </source>
</evidence>
<dbReference type="Proteomes" id="UP000037392">
    <property type="component" value="Unassembled WGS sequence"/>
</dbReference>
<dbReference type="InterPro" id="IPR051393">
    <property type="entry name" value="ABC_transporter_permease"/>
</dbReference>
<dbReference type="PATRIC" id="fig|742734.4.peg.2534"/>
<comment type="subcellular location">
    <subcellularLocation>
        <location evidence="1 7">Cell membrane</location>
        <topology evidence="1 7">Multi-pass membrane protein</topology>
    </subcellularLocation>
</comment>
<keyword evidence="2 7" id="KW-0813">Transport</keyword>
<proteinExistence type="inferred from homology"/>
<dbReference type="EMBL" id="ADLK01000019">
    <property type="protein sequence ID" value="KMW20341.1"/>
    <property type="molecule type" value="Genomic_DNA"/>
</dbReference>
<dbReference type="InterPro" id="IPR035906">
    <property type="entry name" value="MetI-like_sf"/>
</dbReference>
<evidence type="ECO:0000259" key="8">
    <source>
        <dbReference type="PROSITE" id="PS50928"/>
    </source>
</evidence>
<feature type="transmembrane region" description="Helical" evidence="7">
    <location>
        <begin position="134"/>
        <end position="154"/>
    </location>
</feature>
<feature type="transmembrane region" description="Helical" evidence="7">
    <location>
        <begin position="101"/>
        <end position="122"/>
    </location>
</feature>
<dbReference type="PROSITE" id="PS50928">
    <property type="entry name" value="ABC_TM1"/>
    <property type="match status" value="1"/>
</dbReference>
<keyword evidence="5 7" id="KW-1133">Transmembrane helix</keyword>
<feature type="domain" description="ABC transmembrane type-1" evidence="8">
    <location>
        <begin position="97"/>
        <end position="313"/>
    </location>
</feature>
<dbReference type="InterPro" id="IPR000515">
    <property type="entry name" value="MetI-like"/>
</dbReference>
<evidence type="ECO:0000256" key="5">
    <source>
        <dbReference type="ARBA" id="ARBA00022989"/>
    </source>
</evidence>
<feature type="transmembrane region" description="Helical" evidence="7">
    <location>
        <begin position="184"/>
        <end position="206"/>
    </location>
</feature>
<gene>
    <name evidence="9" type="ORF">HMPREF9470_02356</name>
</gene>
<organism evidence="9 10">
    <name type="scientific">[Clostridium] citroniae WAL-19142</name>
    <dbReference type="NCBI Taxonomy" id="742734"/>
    <lineage>
        <taxon>Bacteria</taxon>
        <taxon>Bacillati</taxon>
        <taxon>Bacillota</taxon>
        <taxon>Clostridia</taxon>
        <taxon>Lachnospirales</taxon>
        <taxon>Lachnospiraceae</taxon>
        <taxon>Enterocloster</taxon>
    </lineage>
</organism>
<comment type="caution">
    <text evidence="9">The sequence shown here is derived from an EMBL/GenBank/DDBJ whole genome shotgun (WGS) entry which is preliminary data.</text>
</comment>
<evidence type="ECO:0000256" key="6">
    <source>
        <dbReference type="ARBA" id="ARBA00023136"/>
    </source>
</evidence>
<reference evidence="9 10" key="1">
    <citation type="submission" date="2011-04" db="EMBL/GenBank/DDBJ databases">
        <title>The Genome Sequence of Clostridium citroniae WAL-19142.</title>
        <authorList>
            <consortium name="The Broad Institute Genome Sequencing Platform"/>
            <person name="Earl A."/>
            <person name="Ward D."/>
            <person name="Feldgarden M."/>
            <person name="Gevers D."/>
            <person name="Warren Y.A."/>
            <person name="Tyrrell K.L."/>
            <person name="Citron D.M."/>
            <person name="Goldstein E.J."/>
            <person name="Daigneault M."/>
            <person name="Allen-Vercoe E."/>
            <person name="Young S.K."/>
            <person name="Zeng Q."/>
            <person name="Gargeya S."/>
            <person name="Fitzgerald M."/>
            <person name="Haas B."/>
            <person name="Abouelleil A."/>
            <person name="Alvarado L."/>
            <person name="Arachchi H.M."/>
            <person name="Berlin A."/>
            <person name="Brown A."/>
            <person name="Chapman S.B."/>
            <person name="Chen Z."/>
            <person name="Dunbar C."/>
            <person name="Freedman E."/>
            <person name="Gearin G."/>
            <person name="Gellesch M."/>
            <person name="Goldberg J."/>
            <person name="Griggs A."/>
            <person name="Gujja S."/>
            <person name="Heilman E.R."/>
            <person name="Heiman D."/>
            <person name="Howarth C."/>
            <person name="Larson L."/>
            <person name="Lui A."/>
            <person name="MacDonald P.J."/>
            <person name="Mehta T."/>
            <person name="Montmayeur A."/>
            <person name="Murphy C."/>
            <person name="Neiman D."/>
            <person name="Pearson M."/>
            <person name="Priest M."/>
            <person name="Roberts A."/>
            <person name="Saif S."/>
            <person name="Shea T."/>
            <person name="Shenoy N."/>
            <person name="Sisk P."/>
            <person name="Stolte C."/>
            <person name="Sykes S."/>
            <person name="White J."/>
            <person name="Yandava C."/>
            <person name="Wortman J."/>
            <person name="Nusbaum C."/>
            <person name="Birren B."/>
        </authorList>
    </citation>
    <scope>NUCLEOTIDE SEQUENCE [LARGE SCALE GENOMIC DNA]</scope>
    <source>
        <strain evidence="9 10">WAL-19142</strain>
    </source>
</reference>
<dbReference type="Pfam" id="PF00528">
    <property type="entry name" value="BPD_transp_1"/>
    <property type="match status" value="1"/>
</dbReference>